<keyword evidence="7" id="KW-0902">Two-component regulatory system</keyword>
<name>A0ABV7ZT61_9GAMM</name>
<gene>
    <name evidence="11" type="ORF">ACFOOG_02835</name>
</gene>
<evidence type="ECO:0000256" key="8">
    <source>
        <dbReference type="ARBA" id="ARBA00023136"/>
    </source>
</evidence>
<dbReference type="SMART" id="SM00387">
    <property type="entry name" value="HATPase_c"/>
    <property type="match status" value="1"/>
</dbReference>
<keyword evidence="6 9" id="KW-1133">Transmembrane helix</keyword>
<evidence type="ECO:0000256" key="7">
    <source>
        <dbReference type="ARBA" id="ARBA00023012"/>
    </source>
</evidence>
<keyword evidence="12" id="KW-1185">Reference proteome</keyword>
<keyword evidence="2" id="KW-1003">Cell membrane</keyword>
<feature type="transmembrane region" description="Helical" evidence="9">
    <location>
        <begin position="203"/>
        <end position="225"/>
    </location>
</feature>
<dbReference type="Pfam" id="PF07730">
    <property type="entry name" value="HisKA_3"/>
    <property type="match status" value="1"/>
</dbReference>
<dbReference type="Gene3D" id="3.30.450.20">
    <property type="entry name" value="PAS domain"/>
    <property type="match status" value="1"/>
</dbReference>
<dbReference type="Proteomes" id="UP001595617">
    <property type="component" value="Unassembled WGS sequence"/>
</dbReference>
<dbReference type="Pfam" id="PF02518">
    <property type="entry name" value="HATPase_c"/>
    <property type="match status" value="1"/>
</dbReference>
<evidence type="ECO:0000256" key="5">
    <source>
        <dbReference type="ARBA" id="ARBA00022777"/>
    </source>
</evidence>
<dbReference type="InterPro" id="IPR050482">
    <property type="entry name" value="Sensor_HK_TwoCompSys"/>
</dbReference>
<dbReference type="SUPFAM" id="SSF55874">
    <property type="entry name" value="ATPase domain of HSP90 chaperone/DNA topoisomerase II/histidine kinase"/>
    <property type="match status" value="1"/>
</dbReference>
<dbReference type="PANTHER" id="PTHR24421:SF59">
    <property type="entry name" value="OXYGEN SENSOR HISTIDINE KINASE NREB"/>
    <property type="match status" value="1"/>
</dbReference>
<dbReference type="InterPro" id="IPR005467">
    <property type="entry name" value="His_kinase_dom"/>
</dbReference>
<sequence length="453" mass="51218">MNLKAKVLLLAILPLLIAVGLLTYLGLHHARNLADQVLAVYEFNLVEAKKQALKEQMDIAHSAINIILDDESLSDAEQQAAVKHLLTQMRFGEDGYFFAYTQEGVNLVHPTIPEFVGQDLFQFQDTTGNLLIQALLEAANSGGGYHRYIWERPPLMQQEDKLGYADLIQPWNWMFGTGLYLDSINTEVEKVKTSFDTNIRNSFVAVMGVLIITVLLIIMLGLAINMHEHRLADGRLQELVQKFMRLQVNERRKFSRELHDGINQQLVSLKFRIELALKKLENEDGPHPSVAELNIAGKVLNDTIQEVRQISHNLRPILLDDLGLKPALRALKESFSERTGIEVILSYGLDDIEISDDVEITIYRLTQECLTNIEKHADANRVSITLRYHADEIHFEVADNGKGFNTRAATRQGIGMVNMRERVEVMGGTFSVESQLGNGSHIMAVFPGRQRRR</sequence>
<evidence type="ECO:0000256" key="1">
    <source>
        <dbReference type="ARBA" id="ARBA00004651"/>
    </source>
</evidence>
<keyword evidence="3" id="KW-0808">Transferase</keyword>
<organism evidence="11 12">
    <name type="scientific">Saccharospirillum mangrovi</name>
    <dbReference type="NCBI Taxonomy" id="2161747"/>
    <lineage>
        <taxon>Bacteria</taxon>
        <taxon>Pseudomonadati</taxon>
        <taxon>Pseudomonadota</taxon>
        <taxon>Gammaproteobacteria</taxon>
        <taxon>Oceanospirillales</taxon>
        <taxon>Saccharospirillaceae</taxon>
        <taxon>Saccharospirillum</taxon>
    </lineage>
</organism>
<evidence type="ECO:0000256" key="6">
    <source>
        <dbReference type="ARBA" id="ARBA00022989"/>
    </source>
</evidence>
<feature type="domain" description="Histidine kinase" evidence="10">
    <location>
        <begin position="257"/>
        <end position="450"/>
    </location>
</feature>
<dbReference type="Gene3D" id="1.20.5.1930">
    <property type="match status" value="1"/>
</dbReference>
<dbReference type="Gene3D" id="3.30.565.10">
    <property type="entry name" value="Histidine kinase-like ATPase, C-terminal domain"/>
    <property type="match status" value="1"/>
</dbReference>
<dbReference type="RefSeq" id="WP_380693134.1">
    <property type="nucleotide sequence ID" value="NZ_JBHRYR010000002.1"/>
</dbReference>
<reference evidence="12" key="1">
    <citation type="journal article" date="2019" name="Int. J. Syst. Evol. Microbiol.">
        <title>The Global Catalogue of Microorganisms (GCM) 10K type strain sequencing project: providing services to taxonomists for standard genome sequencing and annotation.</title>
        <authorList>
            <consortium name="The Broad Institute Genomics Platform"/>
            <consortium name="The Broad Institute Genome Sequencing Center for Infectious Disease"/>
            <person name="Wu L."/>
            <person name="Ma J."/>
        </authorList>
    </citation>
    <scope>NUCLEOTIDE SEQUENCE [LARGE SCALE GENOMIC DNA]</scope>
    <source>
        <strain evidence="12">IBRC 10765</strain>
    </source>
</reference>
<comment type="subcellular location">
    <subcellularLocation>
        <location evidence="1">Cell membrane</location>
        <topology evidence="1">Multi-pass membrane protein</topology>
    </subcellularLocation>
</comment>
<dbReference type="InterPro" id="IPR003594">
    <property type="entry name" value="HATPase_dom"/>
</dbReference>
<keyword evidence="5" id="KW-0418">Kinase</keyword>
<accession>A0ABV7ZT61</accession>
<evidence type="ECO:0000313" key="11">
    <source>
        <dbReference type="EMBL" id="MFC3851759.1"/>
    </source>
</evidence>
<evidence type="ECO:0000313" key="12">
    <source>
        <dbReference type="Proteomes" id="UP001595617"/>
    </source>
</evidence>
<evidence type="ECO:0000259" key="10">
    <source>
        <dbReference type="PROSITE" id="PS50109"/>
    </source>
</evidence>
<protein>
    <submittedName>
        <fullName evidence="11">Cache domain-containing protein</fullName>
    </submittedName>
</protein>
<dbReference type="CDD" id="cd16917">
    <property type="entry name" value="HATPase_UhpB-NarQ-NarX-like"/>
    <property type="match status" value="1"/>
</dbReference>
<dbReference type="InterPro" id="IPR011712">
    <property type="entry name" value="Sig_transdc_His_kin_sub3_dim/P"/>
</dbReference>
<dbReference type="SMART" id="SM01049">
    <property type="entry name" value="Cache_2"/>
    <property type="match status" value="1"/>
</dbReference>
<keyword evidence="4 9" id="KW-0812">Transmembrane</keyword>
<comment type="caution">
    <text evidence="11">The sequence shown here is derived from an EMBL/GenBank/DDBJ whole genome shotgun (WGS) entry which is preliminary data.</text>
</comment>
<proteinExistence type="predicted"/>
<dbReference type="PANTHER" id="PTHR24421">
    <property type="entry name" value="NITRATE/NITRITE SENSOR PROTEIN NARX-RELATED"/>
    <property type="match status" value="1"/>
</dbReference>
<evidence type="ECO:0000256" key="4">
    <source>
        <dbReference type="ARBA" id="ARBA00022692"/>
    </source>
</evidence>
<evidence type="ECO:0000256" key="2">
    <source>
        <dbReference type="ARBA" id="ARBA00022475"/>
    </source>
</evidence>
<dbReference type="EMBL" id="JBHRYR010000002">
    <property type="protein sequence ID" value="MFC3851759.1"/>
    <property type="molecule type" value="Genomic_DNA"/>
</dbReference>
<dbReference type="PROSITE" id="PS50109">
    <property type="entry name" value="HIS_KIN"/>
    <property type="match status" value="1"/>
</dbReference>
<evidence type="ECO:0000256" key="9">
    <source>
        <dbReference type="SAM" id="Phobius"/>
    </source>
</evidence>
<dbReference type="Pfam" id="PF17200">
    <property type="entry name" value="sCache_2"/>
    <property type="match status" value="1"/>
</dbReference>
<evidence type="ECO:0000256" key="3">
    <source>
        <dbReference type="ARBA" id="ARBA00022679"/>
    </source>
</evidence>
<dbReference type="InterPro" id="IPR033480">
    <property type="entry name" value="sCache_2"/>
</dbReference>
<dbReference type="InterPro" id="IPR036890">
    <property type="entry name" value="HATPase_C_sf"/>
</dbReference>
<keyword evidence="8 9" id="KW-0472">Membrane</keyword>